<dbReference type="GO" id="GO:0047262">
    <property type="term" value="F:polygalacturonate 4-alpha-galacturonosyltransferase activity"/>
    <property type="evidence" value="ECO:0007669"/>
    <property type="project" value="InterPro"/>
</dbReference>
<evidence type="ECO:0000256" key="1">
    <source>
        <dbReference type="ARBA" id="ARBA00004877"/>
    </source>
</evidence>
<dbReference type="InterPro" id="IPR002495">
    <property type="entry name" value="Glyco_trans_8"/>
</dbReference>
<accession>W1P3A0</accession>
<dbReference type="AlphaFoldDB" id="W1P3A0"/>
<dbReference type="eggNOG" id="ENOG502QVSX">
    <property type="taxonomic scope" value="Eukaryota"/>
</dbReference>
<dbReference type="PANTHER" id="PTHR32116:SF12">
    <property type="entry name" value="GALACTURONOSYLTRANSFERASE 7-RELATED"/>
    <property type="match status" value="1"/>
</dbReference>
<keyword evidence="3 4" id="KW-0808">Transferase</keyword>
<dbReference type="GO" id="GO:0045489">
    <property type="term" value="P:pectin biosynthetic process"/>
    <property type="evidence" value="ECO:0007669"/>
    <property type="project" value="UniProtKB-UniPathway"/>
</dbReference>
<dbReference type="OMA" id="FQHNDDE"/>
<dbReference type="CDD" id="cd06429">
    <property type="entry name" value="GT8_like_1"/>
    <property type="match status" value="1"/>
</dbReference>
<feature type="chain" id="PRO_5004807052" description="Hexosyltransferase" evidence="6">
    <location>
        <begin position="17"/>
        <end position="562"/>
    </location>
</feature>
<evidence type="ECO:0000256" key="2">
    <source>
        <dbReference type="ARBA" id="ARBA00006351"/>
    </source>
</evidence>
<dbReference type="Pfam" id="PF25557">
    <property type="entry name" value="GAUT_1"/>
    <property type="match status" value="1"/>
</dbReference>
<feature type="signal peptide" evidence="6">
    <location>
        <begin position="1"/>
        <end position="16"/>
    </location>
</feature>
<dbReference type="GO" id="GO:0071555">
    <property type="term" value="P:cell wall organization"/>
    <property type="evidence" value="ECO:0007669"/>
    <property type="project" value="UniProtKB-KW"/>
</dbReference>
<keyword evidence="6" id="KW-0732">Signal</keyword>
<dbReference type="UniPathway" id="UPA00845"/>
<keyword evidence="8" id="KW-1185">Reference proteome</keyword>
<dbReference type="EC" id="2.4.1.-" evidence="4"/>
<keyword evidence="4" id="KW-0333">Golgi apparatus</keyword>
<dbReference type="HOGENOM" id="CLU_010770_4_0_1"/>
<comment type="similarity">
    <text evidence="2 4">Belongs to the glycosyltransferase 8 family.</text>
</comment>
<evidence type="ECO:0000256" key="6">
    <source>
        <dbReference type="SAM" id="SignalP"/>
    </source>
</evidence>
<protein>
    <recommendedName>
        <fullName evidence="4">Hexosyltransferase</fullName>
        <ecNumber evidence="4">2.4.1.-</ecNumber>
    </recommendedName>
</protein>
<organism evidence="7 8">
    <name type="scientific">Amborella trichopoda</name>
    <dbReference type="NCBI Taxonomy" id="13333"/>
    <lineage>
        <taxon>Eukaryota</taxon>
        <taxon>Viridiplantae</taxon>
        <taxon>Streptophyta</taxon>
        <taxon>Embryophyta</taxon>
        <taxon>Tracheophyta</taxon>
        <taxon>Spermatophyta</taxon>
        <taxon>Magnoliopsida</taxon>
        <taxon>Amborellales</taxon>
        <taxon>Amborellaceae</taxon>
        <taxon>Amborella</taxon>
    </lineage>
</organism>
<dbReference type="STRING" id="13333.W1P3A0"/>
<evidence type="ECO:0000313" key="8">
    <source>
        <dbReference type="Proteomes" id="UP000017836"/>
    </source>
</evidence>
<dbReference type="Gramene" id="ERN04327">
    <property type="protein sequence ID" value="ERN04327"/>
    <property type="gene ID" value="AMTR_s00077p00192680"/>
</dbReference>
<dbReference type="SUPFAM" id="SSF53448">
    <property type="entry name" value="Nucleotide-diphospho-sugar transferases"/>
    <property type="match status" value="1"/>
</dbReference>
<dbReference type="InterPro" id="IPR029044">
    <property type="entry name" value="Nucleotide-diphossugar_trans"/>
</dbReference>
<evidence type="ECO:0000256" key="4">
    <source>
        <dbReference type="RuleBase" id="RU362027"/>
    </source>
</evidence>
<comment type="subcellular location">
    <subcellularLocation>
        <location evidence="4">Golgi apparatus membrane</location>
        <topology evidence="4">Single-pass type II membrane protein</topology>
    </subcellularLocation>
</comment>
<reference evidence="8" key="1">
    <citation type="journal article" date="2013" name="Science">
        <title>The Amborella genome and the evolution of flowering plants.</title>
        <authorList>
            <consortium name="Amborella Genome Project"/>
        </authorList>
    </citation>
    <scope>NUCLEOTIDE SEQUENCE [LARGE SCALE GENOMIC DNA]</scope>
</reference>
<dbReference type="Gene3D" id="3.90.550.10">
    <property type="entry name" value="Spore Coat Polysaccharide Biosynthesis Protein SpsA, Chain A"/>
    <property type="match status" value="1"/>
</dbReference>
<evidence type="ECO:0000256" key="5">
    <source>
        <dbReference type="SAM" id="MobiDB-lite"/>
    </source>
</evidence>
<feature type="region of interest" description="Disordered" evidence="5">
    <location>
        <begin position="31"/>
        <end position="86"/>
    </location>
</feature>
<dbReference type="Pfam" id="PF01501">
    <property type="entry name" value="Glyco_transf_8"/>
    <property type="match status" value="1"/>
</dbReference>
<name>W1P3A0_AMBTC</name>
<evidence type="ECO:0000256" key="3">
    <source>
        <dbReference type="ARBA" id="ARBA00022676"/>
    </source>
</evidence>
<proteinExistence type="inferred from homology"/>
<evidence type="ECO:0000313" key="7">
    <source>
        <dbReference type="EMBL" id="ERN04327.1"/>
    </source>
</evidence>
<sequence>MSFLLAVIANIMLSCGQDVLGSISVIEAHNSTTSSTNARSDQEQKGKPDPVQLPEQAEGSSPHRNTETDGIANDGGTDPAKASLSDEMEKACEHVFGSYCLWSKEHKEEMHDAVVKKMKDKLFLARAYYPSIAKHPLRDKLQRELRQNIQEFERILSEASTDSDLPHSVERKLQNMEGAIAKAKTFSVDCNNIDKKLRQILDMTEDEAYFHRKQSAFLYQLAVQTMPKSIHCLSMRLTVEFFKTEPPDEEPFLTNGYDGPSDSYHYVIFSNNILASSVVINSTVAHAKESVKLVFHIITDGQNYVAMRQWFSRSPYAFATVHIQNIEDLNLDSFGSSEPPHLSSSEEFRVSILRGGSSSLSPMRPRYLSLFSHTHFYLPQIFPDLPKVVVLGDDVVVQRDLSALWNLNLGGKVMGAVDYCQVRLGTLKGFLGSSQFDDNACAWISGLNIIDLERWREQNLTGTYRRWLQSQSGKGPGWRAGALPASLITFYDMTYSLDNSWLVSGLGHDYGIDKEVIKRSAVLHYNGIMKPWLELAIPSYKRYWRKYLKRDEQFMNECNVNR</sequence>
<keyword evidence="4" id="KW-0961">Cell wall biogenesis/degradation</keyword>
<gene>
    <name evidence="7" type="ORF">AMTR_s00077p00192680</name>
</gene>
<dbReference type="Proteomes" id="UP000017836">
    <property type="component" value="Unassembled WGS sequence"/>
</dbReference>
<comment type="pathway">
    <text evidence="1 4">Glycan metabolism; pectin biosynthesis.</text>
</comment>
<dbReference type="EMBL" id="KI394293">
    <property type="protein sequence ID" value="ERN04327.1"/>
    <property type="molecule type" value="Genomic_DNA"/>
</dbReference>
<dbReference type="PANTHER" id="PTHR32116">
    <property type="entry name" value="GALACTURONOSYLTRANSFERASE 4-RELATED"/>
    <property type="match status" value="1"/>
</dbReference>
<dbReference type="InterPro" id="IPR029993">
    <property type="entry name" value="GAUT"/>
</dbReference>
<keyword evidence="3 4" id="KW-0328">Glycosyltransferase</keyword>
<dbReference type="GO" id="GO:0000139">
    <property type="term" value="C:Golgi membrane"/>
    <property type="evidence" value="ECO:0007669"/>
    <property type="project" value="UniProtKB-SubCell"/>
</dbReference>